<accession>A0ABN0XN69</accession>
<dbReference type="EMBL" id="BAAABM010000066">
    <property type="protein sequence ID" value="GAA0368445.1"/>
    <property type="molecule type" value="Genomic_DNA"/>
</dbReference>
<evidence type="ECO:0000313" key="1">
    <source>
        <dbReference type="EMBL" id="GAA0368445.1"/>
    </source>
</evidence>
<reference evidence="1 2" key="1">
    <citation type="journal article" date="2019" name="Int. J. Syst. Evol. Microbiol.">
        <title>The Global Catalogue of Microorganisms (GCM) 10K type strain sequencing project: providing services to taxonomists for standard genome sequencing and annotation.</title>
        <authorList>
            <consortium name="The Broad Institute Genomics Platform"/>
            <consortium name="The Broad Institute Genome Sequencing Center for Infectious Disease"/>
            <person name="Wu L."/>
            <person name="Ma J."/>
        </authorList>
    </citation>
    <scope>NUCLEOTIDE SEQUENCE [LARGE SCALE GENOMIC DNA]</scope>
    <source>
        <strain evidence="1 2">JCM 3146</strain>
    </source>
</reference>
<dbReference type="Proteomes" id="UP001501822">
    <property type="component" value="Unassembled WGS sequence"/>
</dbReference>
<keyword evidence="2" id="KW-1185">Reference proteome</keyword>
<gene>
    <name evidence="1" type="ORF">GCM10010151_67960</name>
</gene>
<proteinExistence type="predicted"/>
<name>A0ABN0XN69_9ACTN</name>
<protein>
    <submittedName>
        <fullName evidence="1">Uncharacterized protein</fullName>
    </submittedName>
</protein>
<comment type="caution">
    <text evidence="1">The sequence shown here is derived from an EMBL/GenBank/DDBJ whole genome shotgun (WGS) entry which is preliminary data.</text>
</comment>
<sequence length="125" mass="13256">MTGSPPTGPVTPASVDARTAQLTGRLADALTARGLRARVAQGARVLASNPAGEPPDDDHHAKILSPGLRQTVVCGADRDGRLLWFWQWSGPTRESPPEYEPLCAADEISHAADRIAGVLRVVEGR</sequence>
<dbReference type="RefSeq" id="WP_252799417.1">
    <property type="nucleotide sequence ID" value="NZ_BAAABM010000066.1"/>
</dbReference>
<organism evidence="1 2">
    <name type="scientific">Actinoallomurus spadix</name>
    <dbReference type="NCBI Taxonomy" id="79912"/>
    <lineage>
        <taxon>Bacteria</taxon>
        <taxon>Bacillati</taxon>
        <taxon>Actinomycetota</taxon>
        <taxon>Actinomycetes</taxon>
        <taxon>Streptosporangiales</taxon>
        <taxon>Thermomonosporaceae</taxon>
        <taxon>Actinoallomurus</taxon>
    </lineage>
</organism>
<evidence type="ECO:0000313" key="2">
    <source>
        <dbReference type="Proteomes" id="UP001501822"/>
    </source>
</evidence>